<dbReference type="Pfam" id="PF05024">
    <property type="entry name" value="Gpi1"/>
    <property type="match status" value="1"/>
</dbReference>
<dbReference type="InterPro" id="IPR036259">
    <property type="entry name" value="MFS_trans_sf"/>
</dbReference>
<dbReference type="AlphaFoldDB" id="A0AAF3F2V1"/>
<keyword evidence="1" id="KW-1133">Transmembrane helix</keyword>
<proteinExistence type="predicted"/>
<dbReference type="GO" id="GO:0016020">
    <property type="term" value="C:membrane"/>
    <property type="evidence" value="ECO:0007669"/>
    <property type="project" value="InterPro"/>
</dbReference>
<dbReference type="Proteomes" id="UP000887575">
    <property type="component" value="Unassembled WGS sequence"/>
</dbReference>
<dbReference type="InterPro" id="IPR007720">
    <property type="entry name" value="PigQ/GPI1"/>
</dbReference>
<name>A0AAF3F2V1_9BILA</name>
<keyword evidence="1" id="KW-0812">Transmembrane</keyword>
<dbReference type="WBParaSite" id="MBELARI_LOCUS20697">
    <property type="protein sequence ID" value="MBELARI_LOCUS20697"/>
    <property type="gene ID" value="MBELARI_LOCUS20697"/>
</dbReference>
<evidence type="ECO:0000313" key="2">
    <source>
        <dbReference type="Proteomes" id="UP000887575"/>
    </source>
</evidence>
<dbReference type="GO" id="GO:0006506">
    <property type="term" value="P:GPI anchor biosynthetic process"/>
    <property type="evidence" value="ECO:0007669"/>
    <property type="project" value="InterPro"/>
</dbReference>
<evidence type="ECO:0000256" key="1">
    <source>
        <dbReference type="SAM" id="Phobius"/>
    </source>
</evidence>
<feature type="transmembrane region" description="Helical" evidence="1">
    <location>
        <begin position="134"/>
        <end position="164"/>
    </location>
</feature>
<keyword evidence="2" id="KW-1185">Reference proteome</keyword>
<sequence length="191" mass="21886">MGECIDDFQRMGRYTVLICVLCELIVLLQAGNLMFMVFGGAPPTLIGCEDRNDTAWLHHHDLCELYQKQQCIPIIEYQFHSVNVEFTHLCSEGKRIKDSTSYQMIGYMVGAIVFGQVSDTFGRKWALLDSRQLFLANLLFVVLLFLAPTVAIYCFVFAALRWIIQAVQMTVEFIATFQQNIDHRIKGLFSK</sequence>
<feature type="transmembrane region" description="Helical" evidence="1">
    <location>
        <begin position="12"/>
        <end position="35"/>
    </location>
</feature>
<evidence type="ECO:0000313" key="3">
    <source>
        <dbReference type="WBParaSite" id="MBELARI_LOCUS20697"/>
    </source>
</evidence>
<keyword evidence="1" id="KW-0472">Membrane</keyword>
<reference evidence="3" key="1">
    <citation type="submission" date="2024-02" db="UniProtKB">
        <authorList>
            <consortium name="WormBaseParasite"/>
        </authorList>
    </citation>
    <scope>IDENTIFICATION</scope>
</reference>
<evidence type="ECO:0008006" key="4">
    <source>
        <dbReference type="Google" id="ProtNLM"/>
    </source>
</evidence>
<dbReference type="SUPFAM" id="SSF103473">
    <property type="entry name" value="MFS general substrate transporter"/>
    <property type="match status" value="1"/>
</dbReference>
<dbReference type="Gene3D" id="1.20.1250.20">
    <property type="entry name" value="MFS general substrate transporter like domains"/>
    <property type="match status" value="1"/>
</dbReference>
<protein>
    <recommendedName>
        <fullName evidence="4">Major facilitator superfamily (MFS) profile domain-containing protein</fullName>
    </recommendedName>
</protein>
<organism evidence="2 3">
    <name type="scientific">Mesorhabditis belari</name>
    <dbReference type="NCBI Taxonomy" id="2138241"/>
    <lineage>
        <taxon>Eukaryota</taxon>
        <taxon>Metazoa</taxon>
        <taxon>Ecdysozoa</taxon>
        <taxon>Nematoda</taxon>
        <taxon>Chromadorea</taxon>
        <taxon>Rhabditida</taxon>
        <taxon>Rhabditina</taxon>
        <taxon>Rhabditomorpha</taxon>
        <taxon>Rhabditoidea</taxon>
        <taxon>Rhabditidae</taxon>
        <taxon>Mesorhabditinae</taxon>
        <taxon>Mesorhabditis</taxon>
    </lineage>
</organism>
<accession>A0AAF3F2V1</accession>